<proteinExistence type="predicted"/>
<reference evidence="1 2" key="1">
    <citation type="submission" date="2015-10" db="EMBL/GenBank/DDBJ databases">
        <authorList>
            <person name="Ju K.-S."/>
            <person name="Doroghazi J.R."/>
            <person name="Metcalf W.W."/>
        </authorList>
    </citation>
    <scope>NUCLEOTIDE SEQUENCE [LARGE SCALE GENOMIC DNA]</scope>
    <source>
        <strain evidence="1 2">NRRL B-24793</strain>
    </source>
</reference>
<evidence type="ECO:0000313" key="1">
    <source>
        <dbReference type="EMBL" id="KUJ47573.1"/>
    </source>
</evidence>
<gene>
    <name evidence="1" type="ORF">ADL17_00055</name>
</gene>
<dbReference type="EMBL" id="LMWI01000001">
    <property type="protein sequence ID" value="KUJ47573.1"/>
    <property type="molecule type" value="Genomic_DNA"/>
</dbReference>
<evidence type="ECO:0000313" key="2">
    <source>
        <dbReference type="Proteomes" id="UP000053246"/>
    </source>
</evidence>
<sequence length="62" mass="7060">MRTRRLTRRPIRRICLDLAHTEPEQHCPYCTPDPHAADIIAAALRQHSEIAAEDAEAWGWAA</sequence>
<accession>A0A9X0I685</accession>
<dbReference type="OMA" id="PIRRTCL"/>
<name>A0A9X0I685_9ACTN</name>
<comment type="caution">
    <text evidence="1">The sequence shown here is derived from an EMBL/GenBank/DDBJ whole genome shotgun (WGS) entry which is preliminary data.</text>
</comment>
<protein>
    <submittedName>
        <fullName evidence="1">Uncharacterized protein</fullName>
    </submittedName>
</protein>
<dbReference type="AlphaFoldDB" id="A0A9X0I685"/>
<organism evidence="1 2">
    <name type="scientific">Micromonospora maris</name>
    <dbReference type="NCBI Taxonomy" id="1003110"/>
    <lineage>
        <taxon>Bacteria</taxon>
        <taxon>Bacillati</taxon>
        <taxon>Actinomycetota</taxon>
        <taxon>Actinomycetes</taxon>
        <taxon>Micromonosporales</taxon>
        <taxon>Micromonosporaceae</taxon>
        <taxon>Micromonospora</taxon>
    </lineage>
</organism>
<keyword evidence="2" id="KW-1185">Reference proteome</keyword>
<dbReference type="RefSeq" id="WP_013730710.1">
    <property type="nucleotide sequence ID" value="NZ_LMWI01000001.1"/>
</dbReference>
<dbReference type="Proteomes" id="UP000053246">
    <property type="component" value="Unassembled WGS sequence"/>
</dbReference>